<dbReference type="Gene3D" id="3.40.50.720">
    <property type="entry name" value="NAD(P)-binding Rossmann-like Domain"/>
    <property type="match status" value="1"/>
</dbReference>
<evidence type="ECO:0000313" key="4">
    <source>
        <dbReference type="Proteomes" id="UP000198724"/>
    </source>
</evidence>
<keyword evidence="2" id="KW-0560">Oxidoreductase</keyword>
<dbReference type="PRINTS" id="PR00081">
    <property type="entry name" value="GDHRDH"/>
</dbReference>
<dbReference type="GO" id="GO:0016491">
    <property type="term" value="F:oxidoreductase activity"/>
    <property type="evidence" value="ECO:0007669"/>
    <property type="project" value="UniProtKB-KW"/>
</dbReference>
<protein>
    <submittedName>
        <fullName evidence="3">NAD(P)-dependent dehydrogenase, short-chain alcohol dehydrogenase family</fullName>
    </submittedName>
</protein>
<dbReference type="Proteomes" id="UP000198724">
    <property type="component" value="Unassembled WGS sequence"/>
</dbReference>
<evidence type="ECO:0000313" key="3">
    <source>
        <dbReference type="EMBL" id="SFG08278.1"/>
    </source>
</evidence>
<name>A0A1I2NX77_9BACT</name>
<dbReference type="CDD" id="cd05233">
    <property type="entry name" value="SDR_c"/>
    <property type="match status" value="1"/>
</dbReference>
<dbReference type="STRING" id="1436961.SAMN05421739_101870"/>
<dbReference type="AlphaFoldDB" id="A0A1I2NX77"/>
<reference evidence="4" key="1">
    <citation type="submission" date="2016-10" db="EMBL/GenBank/DDBJ databases">
        <authorList>
            <person name="Varghese N."/>
            <person name="Submissions S."/>
        </authorList>
    </citation>
    <scope>NUCLEOTIDE SEQUENCE [LARGE SCALE GENOMIC DNA]</scope>
    <source>
        <strain evidence="4">LP51</strain>
    </source>
</reference>
<evidence type="ECO:0000256" key="1">
    <source>
        <dbReference type="ARBA" id="ARBA00006484"/>
    </source>
</evidence>
<dbReference type="PRINTS" id="PR00080">
    <property type="entry name" value="SDRFAMILY"/>
</dbReference>
<gene>
    <name evidence="3" type="ORF">SAMN05421739_101870</name>
</gene>
<dbReference type="PANTHER" id="PTHR24321">
    <property type="entry name" value="DEHYDROGENASES, SHORT CHAIN"/>
    <property type="match status" value="1"/>
</dbReference>
<dbReference type="SUPFAM" id="SSF51735">
    <property type="entry name" value="NAD(P)-binding Rossmann-fold domains"/>
    <property type="match status" value="1"/>
</dbReference>
<accession>A0A1I2NX77</accession>
<dbReference type="OrthoDB" id="9804104at2"/>
<evidence type="ECO:0000256" key="2">
    <source>
        <dbReference type="ARBA" id="ARBA00023002"/>
    </source>
</evidence>
<dbReference type="PANTHER" id="PTHR24321:SF8">
    <property type="entry name" value="ESTRADIOL 17-BETA-DEHYDROGENASE 8-RELATED"/>
    <property type="match status" value="1"/>
</dbReference>
<dbReference type="NCBIfam" id="NF005559">
    <property type="entry name" value="PRK07231.1"/>
    <property type="match status" value="1"/>
</dbReference>
<dbReference type="Pfam" id="PF13561">
    <property type="entry name" value="adh_short_C2"/>
    <property type="match status" value="1"/>
</dbReference>
<dbReference type="FunFam" id="3.40.50.720:FF:000084">
    <property type="entry name" value="Short-chain dehydrogenase reductase"/>
    <property type="match status" value="1"/>
</dbReference>
<dbReference type="InterPro" id="IPR002347">
    <property type="entry name" value="SDR_fam"/>
</dbReference>
<proteinExistence type="inferred from homology"/>
<comment type="similarity">
    <text evidence="1">Belongs to the short-chain dehydrogenases/reductases (SDR) family.</text>
</comment>
<keyword evidence="4" id="KW-1185">Reference proteome</keyword>
<dbReference type="InterPro" id="IPR036291">
    <property type="entry name" value="NAD(P)-bd_dom_sf"/>
</dbReference>
<sequence length="253" mass="27080">MKKLENKVAIITGGAGSIGKLTAKLFLEEGARVMLVDLNEDALQQAVVELGLENVQYCAADVSKSEDVQRYVDTTVKAFGKIDVFFNNAGIEGVVKPIAEYPEDMFDKVIAVNVKGAWLGVKYVLPQMNDGGSIINTSSVAGINGSPNVSAYITSKHAVVGIMRAAAVEAAPRKIRVNSVHPSPVDNRMMRSLEEGFAPGHAEAAKKELEKTIPLGRYATPEEIAQLVLFLASDESRFITGTTQVIDGGLSVM</sequence>
<dbReference type="EMBL" id="FOOT01000001">
    <property type="protein sequence ID" value="SFG08278.1"/>
    <property type="molecule type" value="Genomic_DNA"/>
</dbReference>
<organism evidence="3 4">
    <name type="scientific">Pontibacter chinhatensis</name>
    <dbReference type="NCBI Taxonomy" id="1436961"/>
    <lineage>
        <taxon>Bacteria</taxon>
        <taxon>Pseudomonadati</taxon>
        <taxon>Bacteroidota</taxon>
        <taxon>Cytophagia</taxon>
        <taxon>Cytophagales</taxon>
        <taxon>Hymenobacteraceae</taxon>
        <taxon>Pontibacter</taxon>
    </lineage>
</organism>
<dbReference type="RefSeq" id="WP_092099471.1">
    <property type="nucleotide sequence ID" value="NZ_FOOT01000001.1"/>
</dbReference>